<organism evidence="2 3">
    <name type="scientific">Hyaloperonospora brassicae</name>
    <name type="common">Brassica downy mildew</name>
    <name type="synonym">Peronospora brassicae</name>
    <dbReference type="NCBI Taxonomy" id="162125"/>
    <lineage>
        <taxon>Eukaryota</taxon>
        <taxon>Sar</taxon>
        <taxon>Stramenopiles</taxon>
        <taxon>Oomycota</taxon>
        <taxon>Peronosporomycetes</taxon>
        <taxon>Peronosporales</taxon>
        <taxon>Peronosporaceae</taxon>
        <taxon>Hyaloperonospora</taxon>
    </lineage>
</organism>
<evidence type="ECO:0008006" key="4">
    <source>
        <dbReference type="Google" id="ProtNLM"/>
    </source>
</evidence>
<proteinExistence type="predicted"/>
<feature type="chain" id="PRO_5043606211" description="RxLR effector candidate protein" evidence="1">
    <location>
        <begin position="23"/>
        <end position="407"/>
    </location>
</feature>
<reference evidence="2" key="1">
    <citation type="submission" date="2022-12" db="EMBL/GenBank/DDBJ databases">
        <authorList>
            <person name="Webb A."/>
        </authorList>
    </citation>
    <scope>NUCLEOTIDE SEQUENCE</scope>
    <source>
        <strain evidence="2">Hp1</strain>
    </source>
</reference>
<evidence type="ECO:0000313" key="3">
    <source>
        <dbReference type="Proteomes" id="UP001162031"/>
    </source>
</evidence>
<evidence type="ECO:0000256" key="1">
    <source>
        <dbReference type="SAM" id="SignalP"/>
    </source>
</evidence>
<feature type="signal peptide" evidence="1">
    <location>
        <begin position="1"/>
        <end position="22"/>
    </location>
</feature>
<keyword evidence="3" id="KW-1185">Reference proteome</keyword>
<accession>A0AAV0UMQ5</accession>
<gene>
    <name evidence="2" type="ORF">HBR001_LOCUS7257</name>
</gene>
<name>A0AAV0UMQ5_HYABA</name>
<dbReference type="EMBL" id="CANTFL010001342">
    <property type="protein sequence ID" value="CAI5737742.1"/>
    <property type="molecule type" value="Genomic_DNA"/>
</dbReference>
<protein>
    <recommendedName>
        <fullName evidence="4">RxLR effector candidate protein</fullName>
    </recommendedName>
</protein>
<sequence>MQLFRRLLTVSVIFWWRRAGSAAAGKSRTNDVARDRGPVPLRLEANASVAWEHAQPPESAAEAEGNEERVLDTLTPFITEAIDAFHMHGWMLKELHPFQVLKELPDHNGMAEKVIHQALVKWLEYVKLVEIMGRTITEREVIDELLKKLSSDLARTRFSRHLRTLPQWKGLADELDRVLLAKRDLATFDLLVSVWLKSKMGTDEVYELMPVAAMDILTGDVSTNEMWPAVRQDLVWLVYFRYSCAEWYKDESYIETFGKWLTDKRGEDEALAFFHFYRDRKVDIYDGWQKVLLAERPALVEKLIPIWQASNVNPEKVYNMLPVAQDVRLNGIGPSERWPAMREELLLWRKYEFEWRSKGLRVHYDGFPSPSREIVFSTLRTKSKPEDVEKFLTALRIDKGSSFYWLF</sequence>
<evidence type="ECO:0000313" key="2">
    <source>
        <dbReference type="EMBL" id="CAI5737742.1"/>
    </source>
</evidence>
<dbReference type="Proteomes" id="UP001162031">
    <property type="component" value="Unassembled WGS sequence"/>
</dbReference>
<keyword evidence="1" id="KW-0732">Signal</keyword>
<comment type="caution">
    <text evidence="2">The sequence shown here is derived from an EMBL/GenBank/DDBJ whole genome shotgun (WGS) entry which is preliminary data.</text>
</comment>
<dbReference type="AlphaFoldDB" id="A0AAV0UMQ5"/>